<dbReference type="AlphaFoldDB" id="U1S4E0"/>
<organism evidence="1 2">
    <name type="scientific">Actinomyces johnsonii F0542</name>
    <dbReference type="NCBI Taxonomy" id="1321818"/>
    <lineage>
        <taxon>Bacteria</taxon>
        <taxon>Bacillati</taxon>
        <taxon>Actinomycetota</taxon>
        <taxon>Actinomycetes</taxon>
        <taxon>Actinomycetales</taxon>
        <taxon>Actinomycetaceae</taxon>
        <taxon>Actinomyces</taxon>
    </lineage>
</organism>
<keyword evidence="2" id="KW-1185">Reference proteome</keyword>
<reference evidence="1 2" key="1">
    <citation type="submission" date="2013-08" db="EMBL/GenBank/DDBJ databases">
        <authorList>
            <person name="Weinstock G."/>
            <person name="Sodergren E."/>
            <person name="Wylie T."/>
            <person name="Fulton L."/>
            <person name="Fulton R."/>
            <person name="Fronick C."/>
            <person name="O'Laughlin M."/>
            <person name="Godfrey J."/>
            <person name="Miner T."/>
            <person name="Herter B."/>
            <person name="Appelbaum E."/>
            <person name="Cordes M."/>
            <person name="Lek S."/>
            <person name="Wollam A."/>
            <person name="Pepin K.H."/>
            <person name="Palsikar V.B."/>
            <person name="Mitreva M."/>
            <person name="Wilson R.K."/>
        </authorList>
    </citation>
    <scope>NUCLEOTIDE SEQUENCE [LARGE SCALE GENOMIC DNA]</scope>
    <source>
        <strain evidence="1 2">F0542</strain>
    </source>
</reference>
<evidence type="ECO:0000313" key="1">
    <source>
        <dbReference type="EMBL" id="ERH25522.1"/>
    </source>
</evidence>
<proteinExistence type="predicted"/>
<accession>U1S4E0</accession>
<gene>
    <name evidence="1" type="ORF">HMPREF1979_00425</name>
</gene>
<sequence length="42" mass="4680">MNAVVVAGERLLSGIDSEINNIRANDRVRVREDDPDAKWTPS</sequence>
<dbReference type="HOGENOM" id="CLU_3246039_0_0_11"/>
<evidence type="ECO:0000313" key="2">
    <source>
        <dbReference type="Proteomes" id="UP000016536"/>
    </source>
</evidence>
<comment type="caution">
    <text evidence="1">The sequence shown here is derived from an EMBL/GenBank/DDBJ whole genome shotgun (WGS) entry which is preliminary data.</text>
</comment>
<protein>
    <submittedName>
        <fullName evidence="1">Uncharacterized protein</fullName>
    </submittedName>
</protein>
<name>U1S4E0_9ACTO</name>
<dbReference type="EMBL" id="AWSE01000017">
    <property type="protein sequence ID" value="ERH25522.1"/>
    <property type="molecule type" value="Genomic_DNA"/>
</dbReference>
<dbReference type="Proteomes" id="UP000016536">
    <property type="component" value="Unassembled WGS sequence"/>
</dbReference>